<organism evidence="1 2">
    <name type="scientific">Rhabditophanes sp. KR3021</name>
    <dbReference type="NCBI Taxonomy" id="114890"/>
    <lineage>
        <taxon>Eukaryota</taxon>
        <taxon>Metazoa</taxon>
        <taxon>Ecdysozoa</taxon>
        <taxon>Nematoda</taxon>
        <taxon>Chromadorea</taxon>
        <taxon>Rhabditida</taxon>
        <taxon>Tylenchina</taxon>
        <taxon>Panagrolaimomorpha</taxon>
        <taxon>Strongyloidoidea</taxon>
        <taxon>Alloionematidae</taxon>
        <taxon>Rhabditophanes</taxon>
    </lineage>
</organism>
<protein>
    <submittedName>
        <fullName evidence="2">Bax inhibitor 1</fullName>
    </submittedName>
</protein>
<dbReference type="Proteomes" id="UP000095286">
    <property type="component" value="Unplaced"/>
</dbReference>
<dbReference type="WBParaSite" id="RSKR_0000262666.1">
    <property type="protein sequence ID" value="RSKR_0000262666.1"/>
    <property type="gene ID" value="RSKR_0000262666"/>
</dbReference>
<reference evidence="2" key="1">
    <citation type="submission" date="2016-11" db="UniProtKB">
        <authorList>
            <consortium name="WormBaseParasite"/>
        </authorList>
    </citation>
    <scope>IDENTIFICATION</scope>
    <source>
        <strain evidence="2">KR3021</strain>
    </source>
</reference>
<sequence>MAPIPKWFRGRTSRHCTICFDDVPLAVITTIASIPFAVPDFQAFANNHFYLYWISLGIYLFLILTFIFTRKYRIKSPLNIISLVSFTLSHGFVTMMISTYYDTISVLLGIGMTTIICGFICLFSTQTKYTYFSSIGIISILSAMVLTFGITGVISTILFDVKWTLVAYAVAGSILSTLVMAHNTTILIGFAFFEITEDDYIFCAVQIFIGFVSIVFYLSLFIASCFCDIFECLNCTNLFKSKDRVEK</sequence>
<proteinExistence type="predicted"/>
<name>A0AC35TPD9_9BILA</name>
<accession>A0AC35TPD9</accession>
<evidence type="ECO:0000313" key="2">
    <source>
        <dbReference type="WBParaSite" id="RSKR_0000262666.1"/>
    </source>
</evidence>
<evidence type="ECO:0000313" key="1">
    <source>
        <dbReference type="Proteomes" id="UP000095286"/>
    </source>
</evidence>